<dbReference type="Proteomes" id="UP000748756">
    <property type="component" value="Unassembled WGS sequence"/>
</dbReference>
<dbReference type="SUPFAM" id="SSF52047">
    <property type="entry name" value="RNI-like"/>
    <property type="match status" value="1"/>
</dbReference>
<dbReference type="AlphaFoldDB" id="A0A9P5VBX1"/>
<evidence type="ECO:0000313" key="2">
    <source>
        <dbReference type="Proteomes" id="UP000748756"/>
    </source>
</evidence>
<reference evidence="1" key="1">
    <citation type="journal article" date="2020" name="Fungal Divers.">
        <title>Resolving the Mortierellaceae phylogeny through synthesis of multi-gene phylogenetics and phylogenomics.</title>
        <authorList>
            <person name="Vandepol N."/>
            <person name="Liber J."/>
            <person name="Desiro A."/>
            <person name="Na H."/>
            <person name="Kennedy M."/>
            <person name="Barry K."/>
            <person name="Grigoriev I.V."/>
            <person name="Miller A.N."/>
            <person name="O'Donnell K."/>
            <person name="Stajich J.E."/>
            <person name="Bonito G."/>
        </authorList>
    </citation>
    <scope>NUCLEOTIDE SEQUENCE</scope>
    <source>
        <strain evidence="1">NRRL 6426</strain>
    </source>
</reference>
<name>A0A9P5VBX1_9FUNG</name>
<comment type="caution">
    <text evidence="1">The sequence shown here is derived from an EMBL/GenBank/DDBJ whole genome shotgun (WGS) entry which is preliminary data.</text>
</comment>
<evidence type="ECO:0008006" key="3">
    <source>
        <dbReference type="Google" id="ProtNLM"/>
    </source>
</evidence>
<dbReference type="InterPro" id="IPR032675">
    <property type="entry name" value="LRR_dom_sf"/>
</dbReference>
<dbReference type="Gene3D" id="3.80.10.10">
    <property type="entry name" value="Ribonuclease Inhibitor"/>
    <property type="match status" value="1"/>
</dbReference>
<gene>
    <name evidence="1" type="ORF">BG015_005763</name>
</gene>
<accession>A0A9P5VBX1</accession>
<evidence type="ECO:0000313" key="1">
    <source>
        <dbReference type="EMBL" id="KAF9152104.1"/>
    </source>
</evidence>
<sequence length="494" mass="57030">MRHITDLPTEVLTVIGDFLPTRTSIHAAILTCKLFHEHFTHLLWRAVAVSTNASTLSPDLRSLRAHAHLVHALSYDGHLQKEYYSISFSRLTSLHLWINGLESMPQELDADWSILLMLNPSVRDIEVLAYTPICLTNFWDAAVISLHSPRRLTIGGTQMRVNLDGEDTKAFWRACSRFEEINYKGRDQAAASRGFVDYDYSQLRRLRYKSTDFAPHAPGQVDWVGKCRNLTQFRWQFSTRLIPLQQFANLAQMSTWPLLEDLRIGRTSGTDEQLGIILHHLSPLKHWALKSGDFGPSAFHQLRDRHFDSLTTLRMAKVDTFTSPMALAALSYCSQLKVFEAGRISLEDLHLSSRPWACRRLKRLKTFFTMGDSKDNETETLFFEQLSKMEQLEEIDVSQTPRLGSDYKAIYEPAPQWRLDHGLSRMSTLSRLWSFKCDRTMQDMRVEDVEWMLAHWPLLRMFSRSVSLGKDTQRLITALIEQRGCNNGLLFTYE</sequence>
<dbReference type="OrthoDB" id="2354556at2759"/>
<proteinExistence type="predicted"/>
<protein>
    <recommendedName>
        <fullName evidence="3">F-box domain-containing protein</fullName>
    </recommendedName>
</protein>
<dbReference type="EMBL" id="JAAAUQ010000268">
    <property type="protein sequence ID" value="KAF9152104.1"/>
    <property type="molecule type" value="Genomic_DNA"/>
</dbReference>
<keyword evidence="2" id="KW-1185">Reference proteome</keyword>
<organism evidence="1 2">
    <name type="scientific">Linnemannia schmuckeri</name>
    <dbReference type="NCBI Taxonomy" id="64567"/>
    <lineage>
        <taxon>Eukaryota</taxon>
        <taxon>Fungi</taxon>
        <taxon>Fungi incertae sedis</taxon>
        <taxon>Mucoromycota</taxon>
        <taxon>Mortierellomycotina</taxon>
        <taxon>Mortierellomycetes</taxon>
        <taxon>Mortierellales</taxon>
        <taxon>Mortierellaceae</taxon>
        <taxon>Linnemannia</taxon>
    </lineage>
</organism>